<dbReference type="SUPFAM" id="SSF53448">
    <property type="entry name" value="Nucleotide-diphospho-sugar transferases"/>
    <property type="match status" value="1"/>
</dbReference>
<evidence type="ECO:0000256" key="3">
    <source>
        <dbReference type="ARBA" id="ARBA00022679"/>
    </source>
</evidence>
<sequence>MDLSVIMAVYNQSETLNAAVKSILDQTFADFDLVIVDDHSTDETPQLLKKWRSKDSRVKVITNVRHLGLTKSLNFGWRSAKTKYIARMDADDIAMPSRLKKQRDFLLGHPQIGLLGTAANLIDIQNRPAGVKILPSDSNSIRRVILSYCPFIHPTWMLPRNVLLEMGGYNEAFPFAQDYELALRIASCYPAANLLEPLIDYRVNSEAAISLKRLKSQEFLALKARWLALTQYGYSWRQSWRLIKPLLSFMIPSGIKKLVYARYFWYRGNH</sequence>
<dbReference type="AlphaFoldDB" id="A0A1J4RUE3"/>
<reference evidence="5 6" key="1">
    <citation type="journal article" date="2016" name="Environ. Microbiol.">
        <title>Genomic resolution of a cold subsurface aquifer community provides metabolic insights for novel microbes adapted to high CO concentrations.</title>
        <authorList>
            <person name="Probst A.J."/>
            <person name="Castelle C.J."/>
            <person name="Singh A."/>
            <person name="Brown C.T."/>
            <person name="Anantharaman K."/>
            <person name="Sharon I."/>
            <person name="Hug L.A."/>
            <person name="Burstein D."/>
            <person name="Emerson J.B."/>
            <person name="Thomas B.C."/>
            <person name="Banfield J.F."/>
        </authorList>
    </citation>
    <scope>NUCLEOTIDE SEQUENCE [LARGE SCALE GENOMIC DNA]</scope>
    <source>
        <strain evidence="5">CG1_02_47_37</strain>
    </source>
</reference>
<evidence type="ECO:0000259" key="4">
    <source>
        <dbReference type="Pfam" id="PF00535"/>
    </source>
</evidence>
<dbReference type="PANTHER" id="PTHR43685">
    <property type="entry name" value="GLYCOSYLTRANSFERASE"/>
    <property type="match status" value="1"/>
</dbReference>
<organism evidence="5 6">
    <name type="scientific">Candidatus Beckwithbacteria bacterium CG1_02_47_37</name>
    <dbReference type="NCBI Taxonomy" id="1805034"/>
    <lineage>
        <taxon>Bacteria</taxon>
        <taxon>Candidatus Beckwithiibacteriota</taxon>
    </lineage>
</organism>
<feature type="domain" description="Glycosyltransferase 2-like" evidence="4">
    <location>
        <begin position="4"/>
        <end position="114"/>
    </location>
</feature>
<dbReference type="STRING" id="1805034.AUJ59_01185"/>
<comment type="caution">
    <text evidence="5">The sequence shown here is derived from an EMBL/GenBank/DDBJ whole genome shotgun (WGS) entry which is preliminary data.</text>
</comment>
<evidence type="ECO:0000256" key="2">
    <source>
        <dbReference type="ARBA" id="ARBA00022676"/>
    </source>
</evidence>
<keyword evidence="3" id="KW-0808">Transferase</keyword>
<protein>
    <recommendedName>
        <fullName evidence="4">Glycosyltransferase 2-like domain-containing protein</fullName>
    </recommendedName>
</protein>
<accession>A0A1J4RUE3</accession>
<evidence type="ECO:0000313" key="5">
    <source>
        <dbReference type="EMBL" id="OIN89589.1"/>
    </source>
</evidence>
<dbReference type="PANTHER" id="PTHR43685:SF5">
    <property type="entry name" value="GLYCOSYLTRANSFERASE EPSE-RELATED"/>
    <property type="match status" value="1"/>
</dbReference>
<dbReference type="Proteomes" id="UP000183144">
    <property type="component" value="Unassembled WGS sequence"/>
</dbReference>
<dbReference type="EMBL" id="MNUI01000023">
    <property type="protein sequence ID" value="OIN89589.1"/>
    <property type="molecule type" value="Genomic_DNA"/>
</dbReference>
<dbReference type="Pfam" id="PF00535">
    <property type="entry name" value="Glycos_transf_2"/>
    <property type="match status" value="1"/>
</dbReference>
<evidence type="ECO:0000256" key="1">
    <source>
        <dbReference type="ARBA" id="ARBA00006739"/>
    </source>
</evidence>
<comment type="similarity">
    <text evidence="1">Belongs to the glycosyltransferase 2 family.</text>
</comment>
<name>A0A1J4RUE3_9BACT</name>
<dbReference type="InterPro" id="IPR001173">
    <property type="entry name" value="Glyco_trans_2-like"/>
</dbReference>
<evidence type="ECO:0000313" key="6">
    <source>
        <dbReference type="Proteomes" id="UP000183144"/>
    </source>
</evidence>
<proteinExistence type="inferred from homology"/>
<dbReference type="InterPro" id="IPR029044">
    <property type="entry name" value="Nucleotide-diphossugar_trans"/>
</dbReference>
<dbReference type="Gene3D" id="3.90.550.10">
    <property type="entry name" value="Spore Coat Polysaccharide Biosynthesis Protein SpsA, Chain A"/>
    <property type="match status" value="1"/>
</dbReference>
<keyword evidence="2" id="KW-0328">Glycosyltransferase</keyword>
<dbReference type="GO" id="GO:0016757">
    <property type="term" value="F:glycosyltransferase activity"/>
    <property type="evidence" value="ECO:0007669"/>
    <property type="project" value="UniProtKB-KW"/>
</dbReference>
<gene>
    <name evidence="5" type="ORF">AUJ59_01185</name>
</gene>
<dbReference type="InterPro" id="IPR050834">
    <property type="entry name" value="Glycosyltransf_2"/>
</dbReference>